<dbReference type="Proteomes" id="UP000467130">
    <property type="component" value="Chromosome"/>
</dbReference>
<sequence>MDFGLLMPEINSGRMYAGPGSGPMLAAAAAWDELAAQLESAASGYFSEVSGLTGQTWFGPSSMRMAAAATPYVAWLQASAAQAAATSAQAYAAAAAYEAAFAMTVPPPVIAANRAQLMALVATNFFGQNTPAIAATEAQYGEMWVQDATAMYTYAADSMTVSTLTPYDEPPQTTNPSGQADQARAMAQSAGNLTSARTQSLVQQVSTDTTGPGGIDYTPVGDADPPIPPGTSANVPPLSIISVGTNSHMIVDAGSVTMAPTGVAGFVEVTAQSGSTITLNSSSVFTAGGVVPQWVNVATGANVSGVVNVGVGESLTLTPKFAAGAFGFINSGSVTLGPGTGLITVNDTAVGFAGLSGATLTNAAGSVSYSAPAPALATAASSPGLAGTAGIQPQLNAEGLADWARRVVAPAEEVAAAAALG</sequence>
<dbReference type="KEGG" id="msto:MSTO_26560"/>
<reference evidence="3 4" key="1">
    <citation type="journal article" date="2019" name="Emerg. Microbes Infect.">
        <title>Comprehensive subspecies identification of 175 nontuberculous mycobacteria species based on 7547 genomic profiles.</title>
        <authorList>
            <person name="Matsumoto Y."/>
            <person name="Kinjo T."/>
            <person name="Motooka D."/>
            <person name="Nabeya D."/>
            <person name="Jung N."/>
            <person name="Uechi K."/>
            <person name="Horii T."/>
            <person name="Iida T."/>
            <person name="Fujita J."/>
            <person name="Nakamura S."/>
        </authorList>
    </citation>
    <scope>NUCLEOTIDE SEQUENCE [LARGE SCALE GENOMIC DNA]</scope>
    <source>
        <strain evidence="3 4">JCM 17783</strain>
    </source>
</reference>
<accession>A0A7I7Q8J3</accession>
<dbReference type="RefSeq" id="WP_269475888.1">
    <property type="nucleotide sequence ID" value="NZ_AP022587.1"/>
</dbReference>
<protein>
    <recommendedName>
        <fullName evidence="2">PPE domain-containing protein</fullName>
    </recommendedName>
</protein>
<evidence type="ECO:0000256" key="1">
    <source>
        <dbReference type="ARBA" id="ARBA00010652"/>
    </source>
</evidence>
<dbReference type="GO" id="GO:0052572">
    <property type="term" value="P:response to host immune response"/>
    <property type="evidence" value="ECO:0007669"/>
    <property type="project" value="TreeGrafter"/>
</dbReference>
<dbReference type="Pfam" id="PF00823">
    <property type="entry name" value="PPE"/>
    <property type="match status" value="1"/>
</dbReference>
<evidence type="ECO:0000259" key="2">
    <source>
        <dbReference type="Pfam" id="PF00823"/>
    </source>
</evidence>
<dbReference type="InterPro" id="IPR038332">
    <property type="entry name" value="PPE_sf"/>
</dbReference>
<evidence type="ECO:0000313" key="4">
    <source>
        <dbReference type="Proteomes" id="UP000467130"/>
    </source>
</evidence>
<evidence type="ECO:0000313" key="3">
    <source>
        <dbReference type="EMBL" id="BBY22451.1"/>
    </source>
</evidence>
<organism evidence="3 4">
    <name type="scientific">Mycobacterium stomatepiae</name>
    <dbReference type="NCBI Taxonomy" id="470076"/>
    <lineage>
        <taxon>Bacteria</taxon>
        <taxon>Bacillati</taxon>
        <taxon>Actinomycetota</taxon>
        <taxon>Actinomycetes</taxon>
        <taxon>Mycobacteriales</taxon>
        <taxon>Mycobacteriaceae</taxon>
        <taxon>Mycobacterium</taxon>
        <taxon>Mycobacterium simiae complex</taxon>
    </lineage>
</organism>
<feature type="domain" description="PPE" evidence="2">
    <location>
        <begin position="2"/>
        <end position="164"/>
    </location>
</feature>
<name>A0A7I7Q8J3_9MYCO</name>
<dbReference type="Gene3D" id="1.20.1260.20">
    <property type="entry name" value="PPE superfamily"/>
    <property type="match status" value="1"/>
</dbReference>
<dbReference type="FunFam" id="1.20.1260.20:FF:000001">
    <property type="entry name" value="PPE family protein PPE41"/>
    <property type="match status" value="1"/>
</dbReference>
<comment type="similarity">
    <text evidence="1">Belongs to the mycobacterial PPE family.</text>
</comment>
<dbReference type="PANTHER" id="PTHR46766:SF1">
    <property type="entry name" value="GLUTAMINE-RICH PROTEIN 2"/>
    <property type="match status" value="1"/>
</dbReference>
<dbReference type="InterPro" id="IPR000030">
    <property type="entry name" value="PPE_dom"/>
</dbReference>
<dbReference type="AlphaFoldDB" id="A0A7I7Q8J3"/>
<proteinExistence type="inferred from homology"/>
<dbReference type="EMBL" id="AP022587">
    <property type="protein sequence ID" value="BBY22451.1"/>
    <property type="molecule type" value="Genomic_DNA"/>
</dbReference>
<gene>
    <name evidence="3" type="ORF">MSTO_26560</name>
</gene>
<dbReference type="PANTHER" id="PTHR46766">
    <property type="entry name" value="GLUTAMINE-RICH PROTEIN 2"/>
    <property type="match status" value="1"/>
</dbReference>
<dbReference type="SUPFAM" id="SSF140459">
    <property type="entry name" value="PE/PPE dimer-like"/>
    <property type="match status" value="1"/>
</dbReference>
<keyword evidence="4" id="KW-1185">Reference proteome</keyword>